<evidence type="ECO:0000256" key="1">
    <source>
        <dbReference type="SAM" id="Phobius"/>
    </source>
</evidence>
<keyword evidence="3" id="KW-1185">Reference proteome</keyword>
<sequence length="207" mass="22703">MVFHSTPARVSVQDVLTGVVYGPSVASYAISSPRIFFSQLEFLFTQVKVSVSLRSGLGYYWPVSVDTGVGFSQSAHIPAPRIFTSFMWWFVGLYLAVGSSLSLSSGGWGPLQLHARGYGSRVSHPESRRRDFFLFVRAGSRSRRSSTRVVELHLLRRGHQQVATALRVAAVTSARAVKACPEALESSLLTVVNVALFFLVFISITMA</sequence>
<reference evidence="2 3" key="1">
    <citation type="submission" date="2020-02" db="EMBL/GenBank/DDBJ databases">
        <authorList>
            <person name="Ma Q."/>
            <person name="Huang Y."/>
            <person name="Song X."/>
            <person name="Pei D."/>
        </authorList>
    </citation>
    <scope>NUCLEOTIDE SEQUENCE [LARGE SCALE GENOMIC DNA]</scope>
    <source>
        <strain evidence="2">Sxm20200214</strain>
        <tissue evidence="2">Leaf</tissue>
    </source>
</reference>
<accession>A0A8X7PPU2</accession>
<dbReference type="EMBL" id="JAAMPC010000015">
    <property type="protein sequence ID" value="KAG2255425.1"/>
    <property type="molecule type" value="Genomic_DNA"/>
</dbReference>
<dbReference type="Proteomes" id="UP000886595">
    <property type="component" value="Unassembled WGS sequence"/>
</dbReference>
<gene>
    <name evidence="2" type="ORF">Bca52824_074719</name>
</gene>
<keyword evidence="1" id="KW-1133">Transmembrane helix</keyword>
<comment type="caution">
    <text evidence="2">The sequence shown here is derived from an EMBL/GenBank/DDBJ whole genome shotgun (WGS) entry which is preliminary data.</text>
</comment>
<dbReference type="AlphaFoldDB" id="A0A8X7PPU2"/>
<feature type="transmembrane region" description="Helical" evidence="1">
    <location>
        <begin position="86"/>
        <end position="111"/>
    </location>
</feature>
<dbReference type="OrthoDB" id="10439949at2759"/>
<keyword evidence="1" id="KW-0472">Membrane</keyword>
<name>A0A8X7PPU2_BRACI</name>
<keyword evidence="1" id="KW-0812">Transmembrane</keyword>
<evidence type="ECO:0000313" key="3">
    <source>
        <dbReference type="Proteomes" id="UP000886595"/>
    </source>
</evidence>
<protein>
    <submittedName>
        <fullName evidence="2">Uncharacterized protein</fullName>
    </submittedName>
</protein>
<proteinExistence type="predicted"/>
<organism evidence="2 3">
    <name type="scientific">Brassica carinata</name>
    <name type="common">Ethiopian mustard</name>
    <name type="synonym">Abyssinian cabbage</name>
    <dbReference type="NCBI Taxonomy" id="52824"/>
    <lineage>
        <taxon>Eukaryota</taxon>
        <taxon>Viridiplantae</taxon>
        <taxon>Streptophyta</taxon>
        <taxon>Embryophyta</taxon>
        <taxon>Tracheophyta</taxon>
        <taxon>Spermatophyta</taxon>
        <taxon>Magnoliopsida</taxon>
        <taxon>eudicotyledons</taxon>
        <taxon>Gunneridae</taxon>
        <taxon>Pentapetalae</taxon>
        <taxon>rosids</taxon>
        <taxon>malvids</taxon>
        <taxon>Brassicales</taxon>
        <taxon>Brassicaceae</taxon>
        <taxon>Brassiceae</taxon>
        <taxon>Brassica</taxon>
    </lineage>
</organism>
<feature type="transmembrane region" description="Helical" evidence="1">
    <location>
        <begin position="188"/>
        <end position="206"/>
    </location>
</feature>
<evidence type="ECO:0000313" key="2">
    <source>
        <dbReference type="EMBL" id="KAG2255425.1"/>
    </source>
</evidence>